<organism evidence="5 6">
    <name type="scientific">Boletus edulis BED1</name>
    <dbReference type="NCBI Taxonomy" id="1328754"/>
    <lineage>
        <taxon>Eukaryota</taxon>
        <taxon>Fungi</taxon>
        <taxon>Dikarya</taxon>
        <taxon>Basidiomycota</taxon>
        <taxon>Agaricomycotina</taxon>
        <taxon>Agaricomycetes</taxon>
        <taxon>Agaricomycetidae</taxon>
        <taxon>Boletales</taxon>
        <taxon>Boletineae</taxon>
        <taxon>Boletaceae</taxon>
        <taxon>Boletoideae</taxon>
        <taxon>Boletus</taxon>
    </lineage>
</organism>
<dbReference type="InterPro" id="IPR036318">
    <property type="entry name" value="FAD-bd_PCMH-like_sf"/>
</dbReference>
<dbReference type="InterPro" id="IPR006094">
    <property type="entry name" value="Oxid_FAD_bind_N"/>
</dbReference>
<reference evidence="5" key="2">
    <citation type="journal article" date="2020" name="Nat. Commun.">
        <title>Large-scale genome sequencing of mycorrhizal fungi provides insights into the early evolution of symbiotic traits.</title>
        <authorList>
            <person name="Miyauchi S."/>
            <person name="Kiss E."/>
            <person name="Kuo A."/>
            <person name="Drula E."/>
            <person name="Kohler A."/>
            <person name="Sanchez-Garcia M."/>
            <person name="Morin E."/>
            <person name="Andreopoulos B."/>
            <person name="Barry K.W."/>
            <person name="Bonito G."/>
            <person name="Buee M."/>
            <person name="Carver A."/>
            <person name="Chen C."/>
            <person name="Cichocki N."/>
            <person name="Clum A."/>
            <person name="Culley D."/>
            <person name="Crous P.W."/>
            <person name="Fauchery L."/>
            <person name="Girlanda M."/>
            <person name="Hayes R.D."/>
            <person name="Keri Z."/>
            <person name="LaButti K."/>
            <person name="Lipzen A."/>
            <person name="Lombard V."/>
            <person name="Magnuson J."/>
            <person name="Maillard F."/>
            <person name="Murat C."/>
            <person name="Nolan M."/>
            <person name="Ohm R.A."/>
            <person name="Pangilinan J."/>
            <person name="Pereira M.F."/>
            <person name="Perotto S."/>
            <person name="Peter M."/>
            <person name="Pfister S."/>
            <person name="Riley R."/>
            <person name="Sitrit Y."/>
            <person name="Stielow J.B."/>
            <person name="Szollosi G."/>
            <person name="Zifcakova L."/>
            <person name="Stursova M."/>
            <person name="Spatafora J.W."/>
            <person name="Tedersoo L."/>
            <person name="Vaario L.M."/>
            <person name="Yamada A."/>
            <person name="Yan M."/>
            <person name="Wang P."/>
            <person name="Xu J."/>
            <person name="Bruns T."/>
            <person name="Baldrian P."/>
            <person name="Vilgalys R."/>
            <person name="Dunand C."/>
            <person name="Henrissat B."/>
            <person name="Grigoriev I.V."/>
            <person name="Hibbett D."/>
            <person name="Nagy L.G."/>
            <person name="Martin F.M."/>
        </authorList>
    </citation>
    <scope>NUCLEOTIDE SEQUENCE</scope>
    <source>
        <strain evidence="5">BED1</strain>
    </source>
</reference>
<keyword evidence="3" id="KW-0732">Signal</keyword>
<dbReference type="PANTHER" id="PTHR13878:SF91">
    <property type="entry name" value="FAD BINDING DOMAIN PROTEIN (AFU_ORTHOLOGUE AFUA_6G12070)-RELATED"/>
    <property type="match status" value="1"/>
</dbReference>
<dbReference type="PROSITE" id="PS51387">
    <property type="entry name" value="FAD_PCMH"/>
    <property type="match status" value="1"/>
</dbReference>
<feature type="chain" id="PRO_5042044291" description="FAD-binding PCMH-type domain-containing protein" evidence="3">
    <location>
        <begin position="20"/>
        <end position="596"/>
    </location>
</feature>
<evidence type="ECO:0000313" key="6">
    <source>
        <dbReference type="Proteomes" id="UP001194468"/>
    </source>
</evidence>
<evidence type="ECO:0000256" key="3">
    <source>
        <dbReference type="SAM" id="SignalP"/>
    </source>
</evidence>
<dbReference type="Pfam" id="PF01565">
    <property type="entry name" value="FAD_binding_4"/>
    <property type="match status" value="1"/>
</dbReference>
<evidence type="ECO:0000259" key="4">
    <source>
        <dbReference type="PROSITE" id="PS51387"/>
    </source>
</evidence>
<keyword evidence="6" id="KW-1185">Reference proteome</keyword>
<dbReference type="AlphaFoldDB" id="A0AAD4BKG0"/>
<evidence type="ECO:0000313" key="5">
    <source>
        <dbReference type="EMBL" id="KAF8432968.1"/>
    </source>
</evidence>
<evidence type="ECO:0000256" key="2">
    <source>
        <dbReference type="ARBA" id="ARBA00023002"/>
    </source>
</evidence>
<proteinExistence type="inferred from homology"/>
<protein>
    <recommendedName>
        <fullName evidence="4">FAD-binding PCMH-type domain-containing protein</fullName>
    </recommendedName>
</protein>
<accession>A0AAD4BKG0</accession>
<name>A0AAD4BKG0_BOLED</name>
<dbReference type="InterPro" id="IPR012951">
    <property type="entry name" value="BBE"/>
</dbReference>
<reference evidence="5" key="1">
    <citation type="submission" date="2019-10" db="EMBL/GenBank/DDBJ databases">
        <authorList>
            <consortium name="DOE Joint Genome Institute"/>
            <person name="Kuo A."/>
            <person name="Miyauchi S."/>
            <person name="Kiss E."/>
            <person name="Drula E."/>
            <person name="Kohler A."/>
            <person name="Sanchez-Garcia M."/>
            <person name="Andreopoulos B."/>
            <person name="Barry K.W."/>
            <person name="Bonito G."/>
            <person name="Buee M."/>
            <person name="Carver A."/>
            <person name="Chen C."/>
            <person name="Cichocki N."/>
            <person name="Clum A."/>
            <person name="Culley D."/>
            <person name="Crous P.W."/>
            <person name="Fauchery L."/>
            <person name="Girlanda M."/>
            <person name="Hayes R."/>
            <person name="Keri Z."/>
            <person name="LaButti K."/>
            <person name="Lipzen A."/>
            <person name="Lombard V."/>
            <person name="Magnuson J."/>
            <person name="Maillard F."/>
            <person name="Morin E."/>
            <person name="Murat C."/>
            <person name="Nolan M."/>
            <person name="Ohm R."/>
            <person name="Pangilinan J."/>
            <person name="Pereira M."/>
            <person name="Perotto S."/>
            <person name="Peter M."/>
            <person name="Riley R."/>
            <person name="Sitrit Y."/>
            <person name="Stielow B."/>
            <person name="Szollosi G."/>
            <person name="Zifcakova L."/>
            <person name="Stursova M."/>
            <person name="Spatafora J.W."/>
            <person name="Tedersoo L."/>
            <person name="Vaario L.-M."/>
            <person name="Yamada A."/>
            <person name="Yan M."/>
            <person name="Wang P."/>
            <person name="Xu J."/>
            <person name="Bruns T."/>
            <person name="Baldrian P."/>
            <person name="Vilgalys R."/>
            <person name="Henrissat B."/>
            <person name="Grigoriev I.V."/>
            <person name="Hibbett D."/>
            <person name="Nagy L.G."/>
            <person name="Martin F.M."/>
        </authorList>
    </citation>
    <scope>NUCLEOTIDE SEQUENCE</scope>
    <source>
        <strain evidence="5">BED1</strain>
    </source>
</reference>
<dbReference type="InterPro" id="IPR016169">
    <property type="entry name" value="FAD-bd_PCMH_sub2"/>
</dbReference>
<dbReference type="Proteomes" id="UP001194468">
    <property type="component" value="Unassembled WGS sequence"/>
</dbReference>
<comment type="caution">
    <text evidence="5">The sequence shown here is derived from an EMBL/GenBank/DDBJ whole genome shotgun (WGS) entry which is preliminary data.</text>
</comment>
<dbReference type="InterPro" id="IPR016166">
    <property type="entry name" value="FAD-bd_PCMH"/>
</dbReference>
<dbReference type="SUPFAM" id="SSF56176">
    <property type="entry name" value="FAD-binding/transporter-associated domain-like"/>
    <property type="match status" value="1"/>
</dbReference>
<dbReference type="GO" id="GO:0071949">
    <property type="term" value="F:FAD binding"/>
    <property type="evidence" value="ECO:0007669"/>
    <property type="project" value="InterPro"/>
</dbReference>
<evidence type="ECO:0000256" key="1">
    <source>
        <dbReference type="ARBA" id="ARBA00005466"/>
    </source>
</evidence>
<sequence>MRKILFFAAPSIAIAQVLQAPYATPTFASLSSGAWPNDSEWASLNRSVGGHLQALRPWAAVCYTSDPLYNAEECQLVLSGYDNDTQRDAVPAALLWSNWESCGYGQGCALNYFNPQPISNATCYQGSTPPYSISILDARDASIVVKWATAHNIKLTVKNTGHDYLGRSAAPSTLQVNTHLMDNLSYVPEFVPQGSYASPVTALTMGAGAQIYKIYNYAAEQNFTPAIGTCATVGAAGGYLQGGGHSLLSPLYGLAVDNALEFEVVTADGRIMVANEAQNSDLFWALQGGGAGSWGIVTSATIRVYPPVAIGVAELSVVPSASQNVTTLGIEFISLLAKYQNGWMNKGIATSFVLFQDKYSLAFLWPTSSADLCDLYPFFEELEGRSSNYTVMSNVTLTFPSISAAVLQGIGPLFEQLDLYGSSNQLASRLIPKSSIDPSNPSSITAVAEGIWNGLQIVDLLGNAPVIIFGHLPGATSQSVNNTGANPGLYAAAWHVVYAAAWTLGVNATTNAEVMTAVHNAVAPLTTLGIKSSYQNEGDPFEADWQKVFFGYKYAKLLSIKQKYDSKNFFTSWKGVASVTDLPAYQCLTNQQNELL</sequence>
<dbReference type="GO" id="GO:0016491">
    <property type="term" value="F:oxidoreductase activity"/>
    <property type="evidence" value="ECO:0007669"/>
    <property type="project" value="UniProtKB-KW"/>
</dbReference>
<keyword evidence="2" id="KW-0560">Oxidoreductase</keyword>
<dbReference type="Gene3D" id="3.30.465.10">
    <property type="match status" value="2"/>
</dbReference>
<gene>
    <name evidence="5" type="ORF">L210DRAFT_3412981</name>
</gene>
<feature type="domain" description="FAD-binding PCMH-type" evidence="4">
    <location>
        <begin position="125"/>
        <end position="307"/>
    </location>
</feature>
<feature type="signal peptide" evidence="3">
    <location>
        <begin position="1"/>
        <end position="19"/>
    </location>
</feature>
<dbReference type="PANTHER" id="PTHR13878">
    <property type="entry name" value="GULONOLACTONE OXIDASE"/>
    <property type="match status" value="1"/>
</dbReference>
<comment type="similarity">
    <text evidence="1">Belongs to the oxygen-dependent FAD-linked oxidoreductase family.</text>
</comment>
<dbReference type="InterPro" id="IPR050432">
    <property type="entry name" value="FAD-linked_Oxidoreductases_BP"/>
</dbReference>
<dbReference type="Pfam" id="PF08031">
    <property type="entry name" value="BBE"/>
    <property type="match status" value="1"/>
</dbReference>
<dbReference type="EMBL" id="WHUW01000037">
    <property type="protein sequence ID" value="KAF8432968.1"/>
    <property type="molecule type" value="Genomic_DNA"/>
</dbReference>